<keyword evidence="1" id="KW-0732">Signal</keyword>
<protein>
    <submittedName>
        <fullName evidence="2">Uncharacterized protein</fullName>
    </submittedName>
</protein>
<evidence type="ECO:0000313" key="2">
    <source>
        <dbReference type="EMBL" id="KAH3876075.1"/>
    </source>
</evidence>
<reference evidence="2" key="1">
    <citation type="journal article" date="2019" name="bioRxiv">
        <title>The Genome of the Zebra Mussel, Dreissena polymorpha: A Resource for Invasive Species Research.</title>
        <authorList>
            <person name="McCartney M.A."/>
            <person name="Auch B."/>
            <person name="Kono T."/>
            <person name="Mallez S."/>
            <person name="Zhang Y."/>
            <person name="Obille A."/>
            <person name="Becker A."/>
            <person name="Abrahante J.E."/>
            <person name="Garbe J."/>
            <person name="Badalamenti J.P."/>
            <person name="Herman A."/>
            <person name="Mangelson H."/>
            <person name="Liachko I."/>
            <person name="Sullivan S."/>
            <person name="Sone E.D."/>
            <person name="Koren S."/>
            <person name="Silverstein K.A.T."/>
            <person name="Beckman K.B."/>
            <person name="Gohl D.M."/>
        </authorList>
    </citation>
    <scope>NUCLEOTIDE SEQUENCE</scope>
    <source>
        <strain evidence="2">Duluth1</strain>
        <tissue evidence="2">Whole animal</tissue>
    </source>
</reference>
<evidence type="ECO:0000313" key="3">
    <source>
        <dbReference type="Proteomes" id="UP000828390"/>
    </source>
</evidence>
<gene>
    <name evidence="2" type="ORF">DPMN_039355</name>
</gene>
<dbReference type="EMBL" id="JAIWYP010000002">
    <property type="protein sequence ID" value="KAH3876075.1"/>
    <property type="molecule type" value="Genomic_DNA"/>
</dbReference>
<name>A0A9D4RRJ6_DREPO</name>
<feature type="chain" id="PRO_5039681444" evidence="1">
    <location>
        <begin position="18"/>
        <end position="235"/>
    </location>
</feature>
<keyword evidence="3" id="KW-1185">Reference proteome</keyword>
<dbReference type="AlphaFoldDB" id="A0A9D4RRJ6"/>
<evidence type="ECO:0000256" key="1">
    <source>
        <dbReference type="SAM" id="SignalP"/>
    </source>
</evidence>
<organism evidence="2 3">
    <name type="scientific">Dreissena polymorpha</name>
    <name type="common">Zebra mussel</name>
    <name type="synonym">Mytilus polymorpha</name>
    <dbReference type="NCBI Taxonomy" id="45954"/>
    <lineage>
        <taxon>Eukaryota</taxon>
        <taxon>Metazoa</taxon>
        <taxon>Spiralia</taxon>
        <taxon>Lophotrochozoa</taxon>
        <taxon>Mollusca</taxon>
        <taxon>Bivalvia</taxon>
        <taxon>Autobranchia</taxon>
        <taxon>Heteroconchia</taxon>
        <taxon>Euheterodonta</taxon>
        <taxon>Imparidentia</taxon>
        <taxon>Neoheterodontei</taxon>
        <taxon>Myida</taxon>
        <taxon>Dreissenoidea</taxon>
        <taxon>Dreissenidae</taxon>
        <taxon>Dreissena</taxon>
    </lineage>
</organism>
<proteinExistence type="predicted"/>
<sequence>MLIVFVFFRFFTAQFQTEKTEIQKVVCFCPEKHETCKGAEMMDKPFQIIRAKVQPDGQGTATIKCFKEATLLSSNRDLGFQKTYKKHLDFEPRQEVIRLGNIEEYQMVILPLHFYALLKKNGGAYSCRFVLTSVSLSICVQLLPWLFFCDLCLEVDETSWEASLPRRNTNIIIGFLVDEVSEFSQRYGLLKFSLIVDIVHFLCRASAVGCLIDQLNLFKKWQIEMSLAKEQRSWM</sequence>
<comment type="caution">
    <text evidence="2">The sequence shown here is derived from an EMBL/GenBank/DDBJ whole genome shotgun (WGS) entry which is preliminary data.</text>
</comment>
<accession>A0A9D4RRJ6</accession>
<dbReference type="Proteomes" id="UP000828390">
    <property type="component" value="Unassembled WGS sequence"/>
</dbReference>
<reference evidence="2" key="2">
    <citation type="submission" date="2020-11" db="EMBL/GenBank/DDBJ databases">
        <authorList>
            <person name="McCartney M.A."/>
            <person name="Auch B."/>
            <person name="Kono T."/>
            <person name="Mallez S."/>
            <person name="Becker A."/>
            <person name="Gohl D.M."/>
            <person name="Silverstein K.A.T."/>
            <person name="Koren S."/>
            <person name="Bechman K.B."/>
            <person name="Herman A."/>
            <person name="Abrahante J.E."/>
            <person name="Garbe J."/>
        </authorList>
    </citation>
    <scope>NUCLEOTIDE SEQUENCE</scope>
    <source>
        <strain evidence="2">Duluth1</strain>
        <tissue evidence="2">Whole animal</tissue>
    </source>
</reference>
<feature type="signal peptide" evidence="1">
    <location>
        <begin position="1"/>
        <end position="17"/>
    </location>
</feature>